<organism evidence="13 14">
    <name type="scientific">Phaeomoniella chlamydospora</name>
    <name type="common">Phaeoacremonium chlamydosporum</name>
    <dbReference type="NCBI Taxonomy" id="158046"/>
    <lineage>
        <taxon>Eukaryota</taxon>
        <taxon>Fungi</taxon>
        <taxon>Dikarya</taxon>
        <taxon>Ascomycota</taxon>
        <taxon>Pezizomycotina</taxon>
        <taxon>Eurotiomycetes</taxon>
        <taxon>Chaetothyriomycetidae</taxon>
        <taxon>Phaeomoniellales</taxon>
        <taxon>Phaeomoniellaceae</taxon>
        <taxon>Phaeomoniella</taxon>
    </lineage>
</organism>
<keyword evidence="3 9" id="KW-0812">Transmembrane</keyword>
<keyword evidence="4" id="KW-0999">Mitochondrion inner membrane</keyword>
<evidence type="ECO:0000313" key="14">
    <source>
        <dbReference type="Proteomes" id="UP000053317"/>
    </source>
</evidence>
<dbReference type="GO" id="GO:0005743">
    <property type="term" value="C:mitochondrial inner membrane"/>
    <property type="evidence" value="ECO:0007669"/>
    <property type="project" value="UniProtKB-SubCell"/>
</dbReference>
<evidence type="ECO:0000256" key="5">
    <source>
        <dbReference type="ARBA" id="ARBA00022946"/>
    </source>
</evidence>
<dbReference type="EMBL" id="LCWF01000062">
    <property type="protein sequence ID" value="KKY24161.1"/>
    <property type="molecule type" value="Genomic_DNA"/>
</dbReference>
<name>A0A0G2EPV2_PHACM</name>
<evidence type="ECO:0000256" key="8">
    <source>
        <dbReference type="ARBA" id="ARBA00023136"/>
    </source>
</evidence>
<proteinExistence type="inferred from homology"/>
<keyword evidence="14" id="KW-1185">Reference proteome</keyword>
<dbReference type="CDD" id="cd20069">
    <property type="entry name" value="5TM_Oxa1-like"/>
    <property type="match status" value="1"/>
</dbReference>
<dbReference type="OrthoDB" id="2148490at2759"/>
<evidence type="ECO:0000256" key="10">
    <source>
        <dbReference type="SAM" id="MobiDB-lite"/>
    </source>
</evidence>
<keyword evidence="5" id="KW-0809">Transit peptide</keyword>
<dbReference type="PANTHER" id="PTHR12428:SF66">
    <property type="entry name" value="MITOCHONDRIAL INNER MEMBRANE PROTEIN OXA1L"/>
    <property type="match status" value="1"/>
</dbReference>
<dbReference type="GO" id="GO:0032979">
    <property type="term" value="P:protein insertion into mitochondrial inner membrane from matrix"/>
    <property type="evidence" value="ECO:0007669"/>
    <property type="project" value="TreeGrafter"/>
</dbReference>
<evidence type="ECO:0000256" key="6">
    <source>
        <dbReference type="ARBA" id="ARBA00022989"/>
    </source>
</evidence>
<comment type="similarity">
    <text evidence="2 9">Belongs to the OXA1/ALB3/YidC family.</text>
</comment>
<gene>
    <name evidence="13" type="ORF">UCRPC4_g02527</name>
</gene>
<evidence type="ECO:0000256" key="7">
    <source>
        <dbReference type="ARBA" id="ARBA00023128"/>
    </source>
</evidence>
<evidence type="ECO:0000256" key="3">
    <source>
        <dbReference type="ARBA" id="ARBA00022692"/>
    </source>
</evidence>
<protein>
    <submittedName>
        <fullName evidence="13">Putative inner membrane protein oxa1</fullName>
    </submittedName>
</protein>
<feature type="region of interest" description="Disordered" evidence="10">
    <location>
        <begin position="386"/>
        <end position="443"/>
    </location>
</feature>
<feature type="domain" description="Membrane insertase YidC/Oxa/ALB C-terminal" evidence="12">
    <location>
        <begin position="124"/>
        <end position="316"/>
    </location>
</feature>
<evidence type="ECO:0000256" key="1">
    <source>
        <dbReference type="ARBA" id="ARBA00004448"/>
    </source>
</evidence>
<evidence type="ECO:0000256" key="11">
    <source>
        <dbReference type="SAM" id="Phobius"/>
    </source>
</evidence>
<evidence type="ECO:0000256" key="2">
    <source>
        <dbReference type="ARBA" id="ARBA00009877"/>
    </source>
</evidence>
<evidence type="ECO:0000256" key="4">
    <source>
        <dbReference type="ARBA" id="ARBA00022792"/>
    </source>
</evidence>
<keyword evidence="7" id="KW-0496">Mitochondrion</keyword>
<evidence type="ECO:0000256" key="9">
    <source>
        <dbReference type="RuleBase" id="RU003945"/>
    </source>
</evidence>
<feature type="region of interest" description="Disordered" evidence="10">
    <location>
        <begin position="15"/>
        <end position="60"/>
    </location>
</feature>
<feature type="compositionally biased region" description="Basic and acidic residues" evidence="10">
    <location>
        <begin position="432"/>
        <end position="443"/>
    </location>
</feature>
<dbReference type="InterPro" id="IPR001708">
    <property type="entry name" value="YidC/ALB3/OXA1/COX18"/>
</dbReference>
<dbReference type="PANTHER" id="PTHR12428">
    <property type="entry name" value="OXA1"/>
    <property type="match status" value="1"/>
</dbReference>
<feature type="compositionally biased region" description="Low complexity" evidence="10">
    <location>
        <begin position="353"/>
        <end position="369"/>
    </location>
</feature>
<keyword evidence="6 11" id="KW-1133">Transmembrane helix</keyword>
<comment type="subcellular location">
    <subcellularLocation>
        <location evidence="9">Membrane</location>
        <topology evidence="9">Multi-pass membrane protein</topology>
    </subcellularLocation>
    <subcellularLocation>
        <location evidence="1">Mitochondrion inner membrane</location>
        <topology evidence="1">Multi-pass membrane protein</topology>
    </subcellularLocation>
</comment>
<evidence type="ECO:0000313" key="13">
    <source>
        <dbReference type="EMBL" id="KKY24161.1"/>
    </source>
</evidence>
<reference evidence="13 14" key="1">
    <citation type="submission" date="2015-05" db="EMBL/GenBank/DDBJ databases">
        <title>Distinctive expansion of gene families associated with plant cell wall degradation and secondary metabolism in the genomes of grapevine trunk pathogens.</title>
        <authorList>
            <person name="Lawrence D.P."/>
            <person name="Travadon R."/>
            <person name="Rolshausen P.E."/>
            <person name="Baumgartner K."/>
        </authorList>
    </citation>
    <scope>NUCLEOTIDE SEQUENCE [LARGE SCALE GENOMIC DNA]</scope>
    <source>
        <strain evidence="13">UCRPC4</strain>
    </source>
</reference>
<dbReference type="AlphaFoldDB" id="A0A0G2EPV2"/>
<feature type="compositionally biased region" description="Basic and acidic residues" evidence="10">
    <location>
        <begin position="386"/>
        <end position="421"/>
    </location>
</feature>
<dbReference type="GO" id="GO:0032977">
    <property type="term" value="F:membrane insertase activity"/>
    <property type="evidence" value="ECO:0007669"/>
    <property type="project" value="InterPro"/>
</dbReference>
<keyword evidence="8 11" id="KW-0472">Membrane</keyword>
<dbReference type="Proteomes" id="UP000053317">
    <property type="component" value="Unassembled WGS sequence"/>
</dbReference>
<feature type="transmembrane region" description="Helical" evidence="11">
    <location>
        <begin position="113"/>
        <end position="136"/>
    </location>
</feature>
<comment type="caution">
    <text evidence="13">The sequence shown here is derived from an EMBL/GenBank/DDBJ whole genome shotgun (WGS) entry which is preliminary data.</text>
</comment>
<feature type="region of interest" description="Disordered" evidence="10">
    <location>
        <begin position="347"/>
        <end position="370"/>
    </location>
</feature>
<dbReference type="InterPro" id="IPR028055">
    <property type="entry name" value="YidC/Oxa/ALB_C"/>
</dbReference>
<accession>A0A0G2EPV2</accession>
<reference evidence="13 14" key="2">
    <citation type="submission" date="2015-05" db="EMBL/GenBank/DDBJ databases">
        <authorList>
            <person name="Morales-Cruz A."/>
            <person name="Amrine K.C."/>
            <person name="Cantu D."/>
        </authorList>
    </citation>
    <scope>NUCLEOTIDE SEQUENCE [LARGE SCALE GENOMIC DNA]</scope>
    <source>
        <strain evidence="13">UCRPC4</strain>
    </source>
</reference>
<dbReference type="Pfam" id="PF02096">
    <property type="entry name" value="60KD_IMP"/>
    <property type="match status" value="1"/>
</dbReference>
<evidence type="ECO:0000259" key="12">
    <source>
        <dbReference type="Pfam" id="PF02096"/>
    </source>
</evidence>
<feature type="compositionally biased region" description="Low complexity" evidence="10">
    <location>
        <begin position="24"/>
        <end position="35"/>
    </location>
</feature>
<sequence length="443" mass="50087">MYSFVDLTRQELRFRTLRRPTPGQALSQASAQPALPDKPPPVSPNLSTEVHPEHHGTPLTGPEHFLPDPVTHTPYEPQIPLEDIPERIGYLKELGLDYGWGSSSPMQWLLEHLHIYTGLPWYGSAIVAAILVRAIFVRMQIKSSDSSAKWQQLKPLHDPLMEQLKAARGSGDTFKMAQVQKELMSLRKQANMKLVPMFLPVIGQGVLGFGIWRNLRGMAELPIPALEKESFLWMSDLSIRDKTFGIAAAQAACMYLTMKKNASAASVSGQQQQFQDIIRRALPVFSFVVIAFQPAIVQIYFLTSSLLNLGITSLIRNPTLRKSMGLVEFPDRPLDDKTLDAYAKAARSAGLNTAPPSSSTPTIPSSAPSNQNISWIDRQLQNFKLVKPEKAEETRQQREARAKKQREEEYELTREQELQKERARRNRLKRLNYQEDKEKHSDV</sequence>